<name>A0A1M5HKU0_9BACT</name>
<dbReference type="PANTHER" id="PTHR13061:SF29">
    <property type="entry name" value="GAMMA CARBONIC ANHYDRASE-LIKE 1, MITOCHONDRIAL-RELATED"/>
    <property type="match status" value="1"/>
</dbReference>
<accession>A0A1M5HKU0</accession>
<dbReference type="InterPro" id="IPR050484">
    <property type="entry name" value="Transf_Hexapept/Carb_Anhydrase"/>
</dbReference>
<dbReference type="OrthoDB" id="9803036at2"/>
<dbReference type="GO" id="GO:0016740">
    <property type="term" value="F:transferase activity"/>
    <property type="evidence" value="ECO:0007669"/>
    <property type="project" value="UniProtKB-KW"/>
</dbReference>
<dbReference type="RefSeq" id="WP_073066986.1">
    <property type="nucleotide sequence ID" value="NZ_FQUS01000020.1"/>
</dbReference>
<keyword evidence="2" id="KW-1185">Reference proteome</keyword>
<evidence type="ECO:0000313" key="1">
    <source>
        <dbReference type="EMBL" id="SHG16589.1"/>
    </source>
</evidence>
<sequence length="204" mass="22039">MYLKYREHKPVIHEDAYIAPNAVIRGKVSIGKGTRVLFGAVITDEGGPVNIGEDCVVMEQAVVRGTPRHAVSIGDSVLIGPHSHLSGCKIESNVFLATGSTIFNGVHIKVGSEVRINGIVHVNTVLEPNTTVPIGWVAVGNPAEILPPNEHNAIWNIQKQQDFPGTVWGVERSTPQGDPIRLYAKALQIHHQDEVVSSQGTDPE</sequence>
<dbReference type="EMBL" id="FQUS01000020">
    <property type="protein sequence ID" value="SHG16589.1"/>
    <property type="molecule type" value="Genomic_DNA"/>
</dbReference>
<dbReference type="AlphaFoldDB" id="A0A1M5HKU0"/>
<protein>
    <submittedName>
        <fullName evidence="1">Carbonic anhydrase or acetyltransferase, isoleucine patch superfamily</fullName>
    </submittedName>
</protein>
<dbReference type="InterPro" id="IPR001451">
    <property type="entry name" value="Hexapep"/>
</dbReference>
<dbReference type="PANTHER" id="PTHR13061">
    <property type="entry name" value="DYNACTIN SUBUNIT P25"/>
    <property type="match status" value="1"/>
</dbReference>
<dbReference type="Proteomes" id="UP000184041">
    <property type="component" value="Unassembled WGS sequence"/>
</dbReference>
<evidence type="ECO:0000313" key="2">
    <source>
        <dbReference type="Proteomes" id="UP000184041"/>
    </source>
</evidence>
<gene>
    <name evidence="1" type="ORF">SAMN05443144_12073</name>
</gene>
<proteinExistence type="predicted"/>
<dbReference type="STRING" id="1194090.SAMN05443144_12073"/>
<dbReference type="InterPro" id="IPR011004">
    <property type="entry name" value="Trimer_LpxA-like_sf"/>
</dbReference>
<keyword evidence="1" id="KW-0808">Transferase</keyword>
<dbReference type="Pfam" id="PF00132">
    <property type="entry name" value="Hexapep"/>
    <property type="match status" value="2"/>
</dbReference>
<reference evidence="1 2" key="1">
    <citation type="submission" date="2016-11" db="EMBL/GenBank/DDBJ databases">
        <authorList>
            <person name="Jaros S."/>
            <person name="Januszkiewicz K."/>
            <person name="Wedrychowicz H."/>
        </authorList>
    </citation>
    <scope>NUCLEOTIDE SEQUENCE [LARGE SCALE GENOMIC DNA]</scope>
    <source>
        <strain evidence="1 2">DSM 21986</strain>
    </source>
</reference>
<organism evidence="1 2">
    <name type="scientific">Fodinibius roseus</name>
    <dbReference type="NCBI Taxonomy" id="1194090"/>
    <lineage>
        <taxon>Bacteria</taxon>
        <taxon>Pseudomonadati</taxon>
        <taxon>Balneolota</taxon>
        <taxon>Balneolia</taxon>
        <taxon>Balneolales</taxon>
        <taxon>Balneolaceae</taxon>
        <taxon>Fodinibius</taxon>
    </lineage>
</organism>
<dbReference type="SUPFAM" id="SSF51161">
    <property type="entry name" value="Trimeric LpxA-like enzymes"/>
    <property type="match status" value="1"/>
</dbReference>
<dbReference type="Gene3D" id="2.160.10.10">
    <property type="entry name" value="Hexapeptide repeat proteins"/>
    <property type="match status" value="1"/>
</dbReference>